<evidence type="ECO:0000313" key="8">
    <source>
        <dbReference type="EMBL" id="WDE00716.1"/>
    </source>
</evidence>
<dbReference type="InterPro" id="IPR013249">
    <property type="entry name" value="RNA_pol_sigma70_r4_t2"/>
</dbReference>
<accession>A0AAE9YT53</accession>
<gene>
    <name evidence="8" type="ORF">SG35_008840</name>
</gene>
<dbReference type="InterPro" id="IPR014284">
    <property type="entry name" value="RNA_pol_sigma-70_dom"/>
</dbReference>
<reference evidence="8 9" key="2">
    <citation type="journal article" date="2022" name="Mar. Drugs">
        <title>Bioassay-Guided Fractionation Leads to the Detection of Cholic Acid Generated by the Rare Thalassomonas sp.</title>
        <authorList>
            <person name="Pheiffer F."/>
            <person name="Schneider Y.K."/>
            <person name="Hansen E.H."/>
            <person name="Andersen J.H."/>
            <person name="Isaksson J."/>
            <person name="Busche T."/>
            <person name="R C."/>
            <person name="Kalinowski J."/>
            <person name="Zyl L.V."/>
            <person name="Trindade M."/>
        </authorList>
    </citation>
    <scope>NUCLEOTIDE SEQUENCE [LARGE SCALE GENOMIC DNA]</scope>
    <source>
        <strain evidence="8 9">A5K-106</strain>
    </source>
</reference>
<dbReference type="InterPro" id="IPR039425">
    <property type="entry name" value="RNA_pol_sigma-70-like"/>
</dbReference>
<keyword evidence="3" id="KW-0731">Sigma factor</keyword>
<dbReference type="AlphaFoldDB" id="A0AAE9YT53"/>
<dbReference type="GO" id="GO:0003899">
    <property type="term" value="F:DNA-directed RNA polymerase activity"/>
    <property type="evidence" value="ECO:0007669"/>
    <property type="project" value="UniProtKB-EC"/>
</dbReference>
<dbReference type="GO" id="GO:0003677">
    <property type="term" value="F:DNA binding"/>
    <property type="evidence" value="ECO:0007669"/>
    <property type="project" value="InterPro"/>
</dbReference>
<evidence type="ECO:0000256" key="3">
    <source>
        <dbReference type="ARBA" id="ARBA00023082"/>
    </source>
</evidence>
<dbReference type="PANTHER" id="PTHR43133:SF64">
    <property type="entry name" value="ECF SIGMA FACTOR"/>
    <property type="match status" value="1"/>
</dbReference>
<evidence type="ECO:0000256" key="1">
    <source>
        <dbReference type="ARBA" id="ARBA00010641"/>
    </source>
</evidence>
<dbReference type="EC" id="2.7.7.6" evidence="8"/>
<evidence type="ECO:0000256" key="2">
    <source>
        <dbReference type="ARBA" id="ARBA00023015"/>
    </source>
</evidence>
<sequence length="176" mass="20491">MEVFLADIEKKAYHMAAFATGSHADALDLLQDSMIKLVTNYQQRPSQEWKPLFYKILQNRIRDWHRHQKVKNVIFFWKNTNTNDDNQDWPDTLESAGNDKPDDNISKSQQQADALRHLKQLSDKQQQCFMLRSWEGLSVAQTADIMGCSEGSIKTHYFRAVNKLKSLMEADHDISF</sequence>
<proteinExistence type="inferred from homology"/>
<feature type="domain" description="RNA polymerase sigma factor 70 region 4 type 2" evidence="7">
    <location>
        <begin position="118"/>
        <end position="164"/>
    </location>
</feature>
<organism evidence="8 9">
    <name type="scientific">Thalassomonas actiniarum</name>
    <dbReference type="NCBI Taxonomy" id="485447"/>
    <lineage>
        <taxon>Bacteria</taxon>
        <taxon>Pseudomonadati</taxon>
        <taxon>Pseudomonadota</taxon>
        <taxon>Gammaproteobacteria</taxon>
        <taxon>Alteromonadales</taxon>
        <taxon>Colwelliaceae</taxon>
        <taxon>Thalassomonas</taxon>
    </lineage>
</organism>
<comment type="similarity">
    <text evidence="1">Belongs to the sigma-70 factor family. ECF subfamily.</text>
</comment>
<keyword evidence="2" id="KW-0805">Transcription regulation</keyword>
<dbReference type="EMBL" id="CP059735">
    <property type="protein sequence ID" value="WDE00716.1"/>
    <property type="molecule type" value="Genomic_DNA"/>
</dbReference>
<protein>
    <submittedName>
        <fullName evidence="8">RNA polymerase sigma factor</fullName>
        <ecNumber evidence="8">2.7.7.6</ecNumber>
    </submittedName>
</protein>
<name>A0AAE9YT53_9GAMM</name>
<evidence type="ECO:0000259" key="6">
    <source>
        <dbReference type="Pfam" id="PF04542"/>
    </source>
</evidence>
<keyword evidence="8" id="KW-0548">Nucleotidyltransferase</keyword>
<keyword evidence="9" id="KW-1185">Reference proteome</keyword>
<dbReference type="NCBIfam" id="TIGR02937">
    <property type="entry name" value="sigma70-ECF"/>
    <property type="match status" value="1"/>
</dbReference>
<dbReference type="KEGG" id="tact:SG35_008840"/>
<dbReference type="InterPro" id="IPR013325">
    <property type="entry name" value="RNA_pol_sigma_r2"/>
</dbReference>
<dbReference type="Proteomes" id="UP000032568">
    <property type="component" value="Chromosome"/>
</dbReference>
<keyword evidence="4" id="KW-0804">Transcription</keyword>
<dbReference type="InterPro" id="IPR013324">
    <property type="entry name" value="RNA_pol_sigma_r3/r4-like"/>
</dbReference>
<evidence type="ECO:0000259" key="7">
    <source>
        <dbReference type="Pfam" id="PF08281"/>
    </source>
</evidence>
<feature type="region of interest" description="Disordered" evidence="5">
    <location>
        <begin position="86"/>
        <end position="106"/>
    </location>
</feature>
<dbReference type="InterPro" id="IPR036388">
    <property type="entry name" value="WH-like_DNA-bd_sf"/>
</dbReference>
<dbReference type="NCBIfam" id="NF006550">
    <property type="entry name" value="PRK09047.1"/>
    <property type="match status" value="1"/>
</dbReference>
<dbReference type="Gene3D" id="1.10.1740.10">
    <property type="match status" value="1"/>
</dbReference>
<dbReference type="GO" id="GO:0016987">
    <property type="term" value="F:sigma factor activity"/>
    <property type="evidence" value="ECO:0007669"/>
    <property type="project" value="UniProtKB-KW"/>
</dbReference>
<dbReference type="Pfam" id="PF04542">
    <property type="entry name" value="Sigma70_r2"/>
    <property type="match status" value="1"/>
</dbReference>
<dbReference type="Gene3D" id="1.10.10.10">
    <property type="entry name" value="Winged helix-like DNA-binding domain superfamily/Winged helix DNA-binding domain"/>
    <property type="match status" value="1"/>
</dbReference>
<feature type="domain" description="RNA polymerase sigma-70 region 2" evidence="6">
    <location>
        <begin position="11"/>
        <end position="69"/>
    </location>
</feature>
<dbReference type="InterPro" id="IPR007627">
    <property type="entry name" value="RNA_pol_sigma70_r2"/>
</dbReference>
<dbReference type="PANTHER" id="PTHR43133">
    <property type="entry name" value="RNA POLYMERASE ECF-TYPE SIGMA FACTO"/>
    <property type="match status" value="1"/>
</dbReference>
<evidence type="ECO:0000256" key="4">
    <source>
        <dbReference type="ARBA" id="ARBA00023163"/>
    </source>
</evidence>
<keyword evidence="8" id="KW-0808">Transferase</keyword>
<dbReference type="SUPFAM" id="SSF88659">
    <property type="entry name" value="Sigma3 and sigma4 domains of RNA polymerase sigma factors"/>
    <property type="match status" value="1"/>
</dbReference>
<dbReference type="Pfam" id="PF08281">
    <property type="entry name" value="Sigma70_r4_2"/>
    <property type="match status" value="1"/>
</dbReference>
<dbReference type="SUPFAM" id="SSF88946">
    <property type="entry name" value="Sigma2 domain of RNA polymerase sigma factors"/>
    <property type="match status" value="1"/>
</dbReference>
<evidence type="ECO:0000313" key="9">
    <source>
        <dbReference type="Proteomes" id="UP000032568"/>
    </source>
</evidence>
<evidence type="ECO:0000256" key="5">
    <source>
        <dbReference type="SAM" id="MobiDB-lite"/>
    </source>
</evidence>
<dbReference type="GO" id="GO:0006352">
    <property type="term" value="P:DNA-templated transcription initiation"/>
    <property type="evidence" value="ECO:0007669"/>
    <property type="project" value="InterPro"/>
</dbReference>
<reference evidence="8 9" key="1">
    <citation type="journal article" date="2015" name="Genome Announc.">
        <title>Draft Genome Sequences of Marine Isolates of Thalassomonas viridans and Thalassomonas actiniarum.</title>
        <authorList>
            <person name="Olonade I."/>
            <person name="van Zyl L.J."/>
            <person name="Trindade M."/>
        </authorList>
    </citation>
    <scope>NUCLEOTIDE SEQUENCE [LARGE SCALE GENOMIC DNA]</scope>
    <source>
        <strain evidence="8 9">A5K-106</strain>
    </source>
</reference>
<dbReference type="CDD" id="cd06171">
    <property type="entry name" value="Sigma70_r4"/>
    <property type="match status" value="1"/>
</dbReference>